<evidence type="ECO:0000313" key="4">
    <source>
        <dbReference type="Proteomes" id="UP000239735"/>
    </source>
</evidence>
<evidence type="ECO:0000313" key="3">
    <source>
        <dbReference type="EMBL" id="SPE20999.1"/>
    </source>
</evidence>
<dbReference type="Pfam" id="PF21320">
    <property type="entry name" value="WHD_Rv2258c"/>
    <property type="match status" value="1"/>
</dbReference>
<dbReference type="SUPFAM" id="SSF53335">
    <property type="entry name" value="S-adenosyl-L-methionine-dependent methyltransferases"/>
    <property type="match status" value="1"/>
</dbReference>
<dbReference type="PANTHER" id="PTHR45128">
    <property type="entry name" value="METHYLTRANSFERASE TYPE 11"/>
    <property type="match status" value="1"/>
</dbReference>
<feature type="domain" description="Methyltransferase" evidence="1">
    <location>
        <begin position="176"/>
        <end position="293"/>
    </location>
</feature>
<dbReference type="InterPro" id="IPR029063">
    <property type="entry name" value="SAM-dependent_MTases_sf"/>
</dbReference>
<organism evidence="3 4">
    <name type="scientific">Candidatus Sulfuritelmatomonas gaucii</name>
    <dbReference type="NCBI Taxonomy" id="2043161"/>
    <lineage>
        <taxon>Bacteria</taxon>
        <taxon>Pseudomonadati</taxon>
        <taxon>Acidobacteriota</taxon>
        <taxon>Terriglobia</taxon>
        <taxon>Terriglobales</taxon>
        <taxon>Acidobacteriaceae</taxon>
        <taxon>Candidatus Sulfuritelmatomonas</taxon>
    </lineage>
</organism>
<dbReference type="InterPro" id="IPR025714">
    <property type="entry name" value="Methyltranfer_dom"/>
</dbReference>
<dbReference type="InterPro" id="IPR036390">
    <property type="entry name" value="WH_DNA-bd_sf"/>
</dbReference>
<dbReference type="SUPFAM" id="SSF46785">
    <property type="entry name" value="Winged helix' DNA-binding domain"/>
    <property type="match status" value="1"/>
</dbReference>
<dbReference type="Pfam" id="PF13847">
    <property type="entry name" value="Methyltransf_31"/>
    <property type="match status" value="1"/>
</dbReference>
<dbReference type="InterPro" id="IPR048711">
    <property type="entry name" value="WHD_Rv2258c"/>
</dbReference>
<accession>A0A2N9LCI0</accession>
<feature type="domain" description="S-adenosylmethionine-dependent methyltransferase Rv2258c-like winged HTH" evidence="2">
    <location>
        <begin position="33"/>
        <end position="99"/>
    </location>
</feature>
<dbReference type="Proteomes" id="UP000239735">
    <property type="component" value="Unassembled WGS sequence"/>
</dbReference>
<gene>
    <name evidence="3" type="ORF">SBA5_30206</name>
</gene>
<name>A0A2N9LCI0_9BACT</name>
<proteinExistence type="predicted"/>
<reference evidence="4" key="1">
    <citation type="submission" date="2018-02" db="EMBL/GenBank/DDBJ databases">
        <authorList>
            <person name="Hausmann B."/>
        </authorList>
    </citation>
    <scope>NUCLEOTIDE SEQUENCE [LARGE SCALE GENOMIC DNA]</scope>
    <source>
        <strain evidence="4">Peat soil MAG SbA5</strain>
    </source>
</reference>
<dbReference type="CDD" id="cd02440">
    <property type="entry name" value="AdoMet_MTases"/>
    <property type="match status" value="1"/>
</dbReference>
<dbReference type="InterPro" id="IPR053173">
    <property type="entry name" value="SAM-binding_MTase"/>
</dbReference>
<dbReference type="InterPro" id="IPR036388">
    <property type="entry name" value="WH-like_DNA-bd_sf"/>
</dbReference>
<evidence type="ECO:0000259" key="2">
    <source>
        <dbReference type="Pfam" id="PF21320"/>
    </source>
</evidence>
<protein>
    <submittedName>
        <fullName evidence="3">Uncharacterized protein</fullName>
    </submittedName>
</protein>
<sequence length="357" mass="38331">MSTAQAPTINMDQLNAFLGKFVGDLGASVHAGMVVIGEKLGLYKALAEGPTTSAELSKKTGTDERYLREWLASQAAGGYITYDETTHRFSLTPEQAFTLASEDSPAYLPGAFELALGSLAAVPRIAESFRTGAGMGWHEHADGVFHGCEKFFRPGYAANLVSTWIPALDGVQGKLESGARVADVGCGTGSSTLLMAKAFPKSEFFGFDYHDKSVEAAREKAKKEGLTGRVTFDIAKAKEFPGKGYDFVAVFDCLHDMGDPVGAAKHVHQSLAPGGTWMIVEPFANDELKDNLNPVGRVYYSFSTLLCTPCSRSQEVGLCLGAQAGEARIHDVITAAGFSRFRRATETPFNIVYEARA</sequence>
<dbReference type="Gene3D" id="3.40.50.150">
    <property type="entry name" value="Vaccinia Virus protein VP39"/>
    <property type="match status" value="1"/>
</dbReference>
<evidence type="ECO:0000259" key="1">
    <source>
        <dbReference type="Pfam" id="PF13847"/>
    </source>
</evidence>
<dbReference type="PANTHER" id="PTHR45128:SF2">
    <property type="entry name" value="METHYLTRANSFERASE DOMAIN-CONTAINING PROTEIN"/>
    <property type="match status" value="1"/>
</dbReference>
<dbReference type="EMBL" id="OKRB01000086">
    <property type="protein sequence ID" value="SPE20999.1"/>
    <property type="molecule type" value="Genomic_DNA"/>
</dbReference>
<dbReference type="AlphaFoldDB" id="A0A2N9LCI0"/>
<dbReference type="Gene3D" id="1.10.10.10">
    <property type="entry name" value="Winged helix-like DNA-binding domain superfamily/Winged helix DNA-binding domain"/>
    <property type="match status" value="1"/>
</dbReference>